<dbReference type="PANTHER" id="PTHR43248">
    <property type="entry name" value="2-SUCCINYL-6-HYDROXY-2,4-CYCLOHEXADIENE-1-CARBOXYLATE SYNTHASE"/>
    <property type="match status" value="1"/>
</dbReference>
<dbReference type="Pfam" id="PF08386">
    <property type="entry name" value="Abhydrolase_4"/>
    <property type="match status" value="1"/>
</dbReference>
<dbReference type="SUPFAM" id="SSF53474">
    <property type="entry name" value="alpha/beta-Hydrolases"/>
    <property type="match status" value="1"/>
</dbReference>
<evidence type="ECO:0000259" key="5">
    <source>
        <dbReference type="Pfam" id="PF00561"/>
    </source>
</evidence>
<dbReference type="PANTHER" id="PTHR43248:SF29">
    <property type="entry name" value="TRIPEPTIDYL AMINOPEPTIDASE"/>
    <property type="match status" value="1"/>
</dbReference>
<name>A0AAX1LAU9_9CORY</name>
<dbReference type="InterPro" id="IPR029058">
    <property type="entry name" value="AB_hydrolase_fold"/>
</dbReference>
<dbReference type="InterPro" id="IPR013595">
    <property type="entry name" value="Pept_S33_TAP-like_C"/>
</dbReference>
<dbReference type="Gene3D" id="3.40.50.1820">
    <property type="entry name" value="alpha/beta hydrolase"/>
    <property type="match status" value="1"/>
</dbReference>
<feature type="signal peptide" evidence="4">
    <location>
        <begin position="1"/>
        <end position="36"/>
    </location>
</feature>
<proteinExistence type="inferred from homology"/>
<feature type="domain" description="AB hydrolase-1" evidence="5">
    <location>
        <begin position="95"/>
        <end position="261"/>
    </location>
</feature>
<feature type="domain" description="Peptidase S33 tripeptidyl aminopeptidase-like C-terminal" evidence="6">
    <location>
        <begin position="425"/>
        <end position="511"/>
    </location>
</feature>
<evidence type="ECO:0000259" key="6">
    <source>
        <dbReference type="Pfam" id="PF08386"/>
    </source>
</evidence>
<reference evidence="7" key="1">
    <citation type="submission" date="2021-02" db="EMBL/GenBank/DDBJ databases">
        <title>FDA dAtabase for Regulatory Grade micrObial Sequences (FDA-ARGOS): Supporting development and validation of Infectious Disease Dx tests.</title>
        <authorList>
            <person name="Sproer C."/>
            <person name="Gronow S."/>
            <person name="Severitt S."/>
            <person name="Schroder I."/>
            <person name="Tallon L."/>
            <person name="Sadzewicz L."/>
            <person name="Zhao X."/>
            <person name="Boylan J."/>
            <person name="Ott S."/>
            <person name="Bowen H."/>
            <person name="Vavikolanu K."/>
            <person name="Mehta A."/>
            <person name="Aluvathingal J."/>
            <person name="Nadendla S."/>
            <person name="Lowell S."/>
            <person name="Myers T."/>
            <person name="Yan Y."/>
            <person name="Sichtig H."/>
        </authorList>
    </citation>
    <scope>NUCLEOTIDE SEQUENCE</scope>
    <source>
        <strain evidence="7">FDAARGOS_1191</strain>
    </source>
</reference>
<evidence type="ECO:0000256" key="2">
    <source>
        <dbReference type="ARBA" id="ARBA00022729"/>
    </source>
</evidence>
<keyword evidence="2 4" id="KW-0732">Signal</keyword>
<accession>A0AAX1LAU9</accession>
<protein>
    <submittedName>
        <fullName evidence="7">Alpha/beta hydrolase</fullName>
    </submittedName>
</protein>
<feature type="chain" id="PRO_5043690502" evidence="4">
    <location>
        <begin position="37"/>
        <end position="537"/>
    </location>
</feature>
<dbReference type="Proteomes" id="UP000617681">
    <property type="component" value="Chromosome"/>
</dbReference>
<dbReference type="EMBL" id="CP069534">
    <property type="protein sequence ID" value="QRP71490.1"/>
    <property type="molecule type" value="Genomic_DNA"/>
</dbReference>
<dbReference type="AlphaFoldDB" id="A0AAX1LAU9"/>
<dbReference type="InterPro" id="IPR000073">
    <property type="entry name" value="AB_hydrolase_1"/>
</dbReference>
<sequence>MGKQNPLTEMKGIPVLRKLVATLASASATLALTVSASPIASASPVSWENCPESVIREDATCGRTDAPLQRENPDGPRISVGFIKLPATGAKKGTIFYNPGGPGGSNYATLGGKVFTFPNELREHYDIIGVEPRGLEGSTPVECDLQAAAAAPITDQLSSSGAISRNICNPDYATSLTTDNNASDWEAVRSALGVYRIDIIGLSYGTVLGSRYATLYPEHTGKVVLDSGLPPEKFWGDILLAQSPRYLSNLNAFFSWVAENDEMYHLGDTPLKVYNAWSKKVFNESGTTPTVTPPPAQPGDMDPAWIPVNNTVAPHKAVADNFFNQLVNGGNQSQSPTLGLSRILMPESWAWPYLASMIGGFTPTPSMTELQGTEKAKELAVQSQLVQGLMICNENMSPTDPTRIPAFLWNSFVNGDIFWFAANSVASGMSCNGAAPVVSEIPIDGSKLKERPLQIQGTNDPQTPFDVYGPLAQRMNSQVVTVDGYNHGWLGFNHPDVDKVVVDYFATGKPSTDHITVGLPTPLIAQDSLESLRAQER</sequence>
<evidence type="ECO:0000256" key="1">
    <source>
        <dbReference type="ARBA" id="ARBA00010088"/>
    </source>
</evidence>
<dbReference type="GO" id="GO:0016787">
    <property type="term" value="F:hydrolase activity"/>
    <property type="evidence" value="ECO:0007669"/>
    <property type="project" value="UniProtKB-KW"/>
</dbReference>
<evidence type="ECO:0000313" key="8">
    <source>
        <dbReference type="Proteomes" id="UP000617681"/>
    </source>
</evidence>
<comment type="similarity">
    <text evidence="1">Belongs to the peptidase S33 family.</text>
</comment>
<organism evidence="7 8">
    <name type="scientific">Corynebacterium glucuronolyticum</name>
    <dbReference type="NCBI Taxonomy" id="39791"/>
    <lineage>
        <taxon>Bacteria</taxon>
        <taxon>Bacillati</taxon>
        <taxon>Actinomycetota</taxon>
        <taxon>Actinomycetes</taxon>
        <taxon>Mycobacteriales</taxon>
        <taxon>Corynebacteriaceae</taxon>
        <taxon>Corynebacterium</taxon>
    </lineage>
</organism>
<evidence type="ECO:0000256" key="3">
    <source>
        <dbReference type="ARBA" id="ARBA00022801"/>
    </source>
</evidence>
<dbReference type="Pfam" id="PF00561">
    <property type="entry name" value="Abhydrolase_1"/>
    <property type="match status" value="1"/>
</dbReference>
<evidence type="ECO:0000313" key="7">
    <source>
        <dbReference type="EMBL" id="QRP71490.1"/>
    </source>
</evidence>
<dbReference type="InterPro" id="IPR051601">
    <property type="entry name" value="Serine_prot/Carboxylest_S33"/>
</dbReference>
<keyword evidence="3 7" id="KW-0378">Hydrolase</keyword>
<evidence type="ECO:0000256" key="4">
    <source>
        <dbReference type="SAM" id="SignalP"/>
    </source>
</evidence>
<gene>
    <name evidence="7" type="ORF">I6J21_05010</name>
</gene>